<reference evidence="1 2" key="1">
    <citation type="submission" date="2020-02" db="EMBL/GenBank/DDBJ databases">
        <title>Draft genome sequence of Haematococcus lacustris strain NIES-144.</title>
        <authorList>
            <person name="Morimoto D."/>
            <person name="Nakagawa S."/>
            <person name="Yoshida T."/>
            <person name="Sawayama S."/>
        </authorList>
    </citation>
    <scope>NUCLEOTIDE SEQUENCE [LARGE SCALE GENOMIC DNA]</scope>
    <source>
        <strain evidence="1 2">NIES-144</strain>
    </source>
</reference>
<protein>
    <submittedName>
        <fullName evidence="1">Uncharacterized protein</fullName>
    </submittedName>
</protein>
<dbReference type="AlphaFoldDB" id="A0A6A0A4R2"/>
<feature type="non-terminal residue" evidence="1">
    <location>
        <position position="105"/>
    </location>
</feature>
<sequence>MQPRSTPGSSQLITTTLATWDTVWEVNLDLKWAWQRLGLYGVKDQALQQFFKKLGEPELSREHHKYVDQLVVFFNTAGCLSMPAEAAAALASLQPMLASWSSFWA</sequence>
<gene>
    <name evidence="1" type="ORF">HaLaN_24242</name>
</gene>
<name>A0A6A0A4R2_HAELA</name>
<keyword evidence="2" id="KW-1185">Reference proteome</keyword>
<proteinExistence type="predicted"/>
<comment type="caution">
    <text evidence="1">The sequence shown here is derived from an EMBL/GenBank/DDBJ whole genome shotgun (WGS) entry which is preliminary data.</text>
</comment>
<evidence type="ECO:0000313" key="2">
    <source>
        <dbReference type="Proteomes" id="UP000485058"/>
    </source>
</evidence>
<feature type="non-terminal residue" evidence="1">
    <location>
        <position position="1"/>
    </location>
</feature>
<dbReference type="EMBL" id="BLLF01003037">
    <property type="protein sequence ID" value="GFH26142.1"/>
    <property type="molecule type" value="Genomic_DNA"/>
</dbReference>
<evidence type="ECO:0000313" key="1">
    <source>
        <dbReference type="EMBL" id="GFH26142.1"/>
    </source>
</evidence>
<organism evidence="1 2">
    <name type="scientific">Haematococcus lacustris</name>
    <name type="common">Green alga</name>
    <name type="synonym">Haematococcus pluvialis</name>
    <dbReference type="NCBI Taxonomy" id="44745"/>
    <lineage>
        <taxon>Eukaryota</taxon>
        <taxon>Viridiplantae</taxon>
        <taxon>Chlorophyta</taxon>
        <taxon>core chlorophytes</taxon>
        <taxon>Chlorophyceae</taxon>
        <taxon>CS clade</taxon>
        <taxon>Chlamydomonadales</taxon>
        <taxon>Haematococcaceae</taxon>
        <taxon>Haematococcus</taxon>
    </lineage>
</organism>
<accession>A0A6A0A4R2</accession>
<dbReference type="Proteomes" id="UP000485058">
    <property type="component" value="Unassembled WGS sequence"/>
</dbReference>